<comment type="pathway">
    <text evidence="8">Purine metabolism; AMP biosynthesis via de novo pathway; AMP from IMP: step 1/2.</text>
</comment>
<evidence type="ECO:0000256" key="8">
    <source>
        <dbReference type="HAMAP-Rule" id="MF_00011"/>
    </source>
</evidence>
<dbReference type="UniPathway" id="UPA00075">
    <property type="reaction ID" value="UER00335"/>
</dbReference>
<feature type="binding site" evidence="8">
    <location>
        <position position="44"/>
    </location>
    <ligand>
        <name>Mg(2+)</name>
        <dbReference type="ChEBI" id="CHEBI:18420"/>
    </ligand>
</feature>
<keyword evidence="4 8" id="KW-0547">Nucleotide-binding</keyword>
<dbReference type="AlphaFoldDB" id="A0A128A535"/>
<dbReference type="Gene3D" id="3.90.170.10">
    <property type="entry name" value="Adenylosuccinate Synthetase, subunit A, domain 3"/>
    <property type="match status" value="2"/>
</dbReference>
<evidence type="ECO:0000313" key="9">
    <source>
        <dbReference type="EMBL" id="CUR52476.1"/>
    </source>
</evidence>
<dbReference type="SUPFAM" id="SSF52540">
    <property type="entry name" value="P-loop containing nucleoside triphosphate hydrolases"/>
    <property type="match status" value="1"/>
</dbReference>
<dbReference type="InterPro" id="IPR027417">
    <property type="entry name" value="P-loop_NTPase"/>
</dbReference>
<dbReference type="HAMAP" id="MF_00011">
    <property type="entry name" value="Adenylosucc_synth"/>
    <property type="match status" value="1"/>
</dbReference>
<dbReference type="SMART" id="SM00788">
    <property type="entry name" value="Adenylsucc_synt"/>
    <property type="match status" value="1"/>
</dbReference>
<dbReference type="NCBIfam" id="NF003295">
    <property type="entry name" value="PRK04293.1"/>
    <property type="match status" value="1"/>
</dbReference>
<feature type="binding site" evidence="8">
    <location>
        <begin position="14"/>
        <end position="20"/>
    </location>
    <ligand>
        <name>GTP</name>
        <dbReference type="ChEBI" id="CHEBI:37565"/>
    </ligand>
</feature>
<keyword evidence="1 8" id="KW-0963">Cytoplasm</keyword>
<dbReference type="KEGG" id="ndv:NDEV_1714"/>
<evidence type="ECO:0000256" key="2">
    <source>
        <dbReference type="ARBA" id="ARBA00022598"/>
    </source>
</evidence>
<accession>A0A128A535</accession>
<feature type="binding site" evidence="8">
    <location>
        <position position="139"/>
    </location>
    <ligand>
        <name>IMP</name>
        <dbReference type="ChEBI" id="CHEBI:58053"/>
        <note>ligand shared between dimeric partners</note>
    </ligand>
</feature>
<feature type="binding site" description="in other chain" evidence="8">
    <location>
        <position position="254"/>
    </location>
    <ligand>
        <name>IMP</name>
        <dbReference type="ChEBI" id="CHEBI:58053"/>
        <note>ligand shared between dimeric partners</note>
    </ligand>
</feature>
<reference evidence="10" key="1">
    <citation type="submission" date="2015-10" db="EMBL/GenBank/DDBJ databases">
        <authorList>
            <person name="Lehtovirta-Morley L.E."/>
            <person name="Vieille C."/>
        </authorList>
    </citation>
    <scope>NUCLEOTIDE SEQUENCE [LARGE SCALE GENOMIC DNA]</scope>
</reference>
<dbReference type="GO" id="GO:0005525">
    <property type="term" value="F:GTP binding"/>
    <property type="evidence" value="ECO:0007669"/>
    <property type="project" value="UniProtKB-UniRule"/>
</dbReference>
<feature type="binding site" evidence="8">
    <location>
        <begin position="282"/>
        <end position="284"/>
    </location>
    <ligand>
        <name>GTP</name>
        <dbReference type="ChEBI" id="CHEBI:37565"/>
    </ligand>
</feature>
<gene>
    <name evidence="8 9" type="primary">purA</name>
    <name evidence="9" type="ORF">NDEV_1714</name>
</gene>
<dbReference type="PANTHER" id="PTHR11846">
    <property type="entry name" value="ADENYLOSUCCINATE SYNTHETASE"/>
    <property type="match status" value="1"/>
</dbReference>
<dbReference type="Proteomes" id="UP000196239">
    <property type="component" value="Chromosome 1"/>
</dbReference>
<feature type="binding site" evidence="8">
    <location>
        <begin position="322"/>
        <end position="324"/>
    </location>
    <ligand>
        <name>GTP</name>
        <dbReference type="ChEBI" id="CHEBI:37565"/>
    </ligand>
</feature>
<comment type="subunit">
    <text evidence="8">Homodimer.</text>
</comment>
<feature type="binding site" description="in other chain" evidence="8">
    <location>
        <position position="192"/>
    </location>
    <ligand>
        <name>IMP</name>
        <dbReference type="ChEBI" id="CHEBI:58053"/>
        <note>ligand shared between dimeric partners</note>
    </ligand>
</feature>
<dbReference type="Pfam" id="PF00709">
    <property type="entry name" value="Adenylsucc_synt"/>
    <property type="match status" value="2"/>
</dbReference>
<keyword evidence="10" id="KW-1185">Reference proteome</keyword>
<comment type="subcellular location">
    <subcellularLocation>
        <location evidence="8">Cytoplasm</location>
    </subcellularLocation>
</comment>
<dbReference type="GO" id="GO:0044208">
    <property type="term" value="P:'de novo' AMP biosynthetic process"/>
    <property type="evidence" value="ECO:0007669"/>
    <property type="project" value="UniProtKB-UniRule"/>
</dbReference>
<proteinExistence type="inferred from homology"/>
<feature type="binding site" description="in other chain" evidence="8">
    <location>
        <position position="177"/>
    </location>
    <ligand>
        <name>IMP</name>
        <dbReference type="ChEBI" id="CHEBI:58053"/>
        <note>ligand shared between dimeric partners</note>
    </ligand>
</feature>
<dbReference type="GO" id="GO:0005737">
    <property type="term" value="C:cytoplasm"/>
    <property type="evidence" value="ECO:0007669"/>
    <property type="project" value="UniProtKB-SubCell"/>
</dbReference>
<protein>
    <recommendedName>
        <fullName evidence="8">Adenylosuccinate synthetase</fullName>
        <shortName evidence="8">AMPSase</shortName>
        <shortName evidence="8">AdSS</shortName>
        <ecNumber evidence="8">6.3.4.4</ecNumber>
    </recommendedName>
    <alternativeName>
        <fullName evidence="8">IMP--aspartate ligase</fullName>
    </alternativeName>
</protein>
<feature type="active site" description="Proton donor" evidence="8">
    <location>
        <position position="45"/>
    </location>
</feature>
<comment type="catalytic activity">
    <reaction evidence="8">
        <text>IMP + L-aspartate + GTP = N(6)-(1,2-dicarboxyethyl)-AMP + GDP + phosphate + 2 H(+)</text>
        <dbReference type="Rhea" id="RHEA:15753"/>
        <dbReference type="ChEBI" id="CHEBI:15378"/>
        <dbReference type="ChEBI" id="CHEBI:29991"/>
        <dbReference type="ChEBI" id="CHEBI:37565"/>
        <dbReference type="ChEBI" id="CHEBI:43474"/>
        <dbReference type="ChEBI" id="CHEBI:57567"/>
        <dbReference type="ChEBI" id="CHEBI:58053"/>
        <dbReference type="ChEBI" id="CHEBI:58189"/>
        <dbReference type="EC" id="6.3.4.4"/>
    </reaction>
</comment>
<evidence type="ECO:0000256" key="1">
    <source>
        <dbReference type="ARBA" id="ARBA00022490"/>
    </source>
</evidence>
<comment type="function">
    <text evidence="8">Plays an important role in the de novo pathway of purine nucleotide biosynthesis. Catalyzes the first committed step in the biosynthesis of AMP from IMP.</text>
</comment>
<dbReference type="InterPro" id="IPR001114">
    <property type="entry name" value="Adenylosuccinate_synthetase"/>
</dbReference>
<dbReference type="InterPro" id="IPR042111">
    <property type="entry name" value="Adenylosuccinate_synth_dom3"/>
</dbReference>
<sequence>MCMPSTVIVGGFYGDEGKGKIVSYLAMKDNPTVAVRGGVGPNAGHTIEHENKKYKVRMLPSAFLNPGTRLLIGPGVVVSPEVLLKEIEEFGTHDRSFVDFQCGIIEESHRTTDSAGRLKQSIGSTGTGTGPANADRAMRTLKLAKDIDSLTLYLDDIPNQVNFALDRKENVIVEGTQGTFLSLWHGTYPFVTSKDVTASAICADVGIGPKSVDEVLVVFKSFVTRVGEGPLKNEIAPEKAVAKGWQEVGTVTGRQRRAAEFDFDLAKRSIMLNSATQLGITKLDVVFPECAHMQSFSDLSSPAKYFIKNIEDQLKVPVTLIGTGPDVNDIIDRRQ</sequence>
<feature type="binding site" description="in other chain" evidence="8">
    <location>
        <begin position="42"/>
        <end position="45"/>
    </location>
    <ligand>
        <name>IMP</name>
        <dbReference type="ChEBI" id="CHEBI:58053"/>
        <note>ligand shared between dimeric partners</note>
    </ligand>
</feature>
<organism evidence="9 10">
    <name type="scientific">Nitrosotalea devaniterrae</name>
    <dbReference type="NCBI Taxonomy" id="1078905"/>
    <lineage>
        <taxon>Archaea</taxon>
        <taxon>Nitrososphaerota</taxon>
        <taxon>Nitrososphaeria</taxon>
        <taxon>Nitrosotaleales</taxon>
        <taxon>Nitrosotaleaceae</taxon>
        <taxon>Nitrosotalea</taxon>
    </lineage>
</organism>
<dbReference type="InterPro" id="IPR042109">
    <property type="entry name" value="Adenylosuccinate_synth_dom1"/>
</dbReference>
<feature type="binding site" evidence="8">
    <location>
        <position position="256"/>
    </location>
    <ligand>
        <name>GTP</name>
        <dbReference type="ChEBI" id="CHEBI:37565"/>
    </ligand>
</feature>
<keyword evidence="6 8" id="KW-0460">Magnesium</keyword>
<dbReference type="GO" id="GO:0046040">
    <property type="term" value="P:IMP metabolic process"/>
    <property type="evidence" value="ECO:0007669"/>
    <property type="project" value="TreeGrafter"/>
</dbReference>
<evidence type="ECO:0000256" key="7">
    <source>
        <dbReference type="ARBA" id="ARBA00023134"/>
    </source>
</evidence>
<dbReference type="EMBL" id="LN890280">
    <property type="protein sequence ID" value="CUR52476.1"/>
    <property type="molecule type" value="Genomic_DNA"/>
</dbReference>
<dbReference type="CDD" id="cd03108">
    <property type="entry name" value="AdSS"/>
    <property type="match status" value="1"/>
</dbReference>
<evidence type="ECO:0000256" key="5">
    <source>
        <dbReference type="ARBA" id="ARBA00022755"/>
    </source>
</evidence>
<feature type="binding site" description="in other chain" evidence="8">
    <location>
        <position position="125"/>
    </location>
    <ligand>
        <name>IMP</name>
        <dbReference type="ChEBI" id="CHEBI:58053"/>
        <note>ligand shared between dimeric partners</note>
    </ligand>
</feature>
<feature type="binding site" evidence="8">
    <location>
        <begin position="44"/>
        <end position="46"/>
    </location>
    <ligand>
        <name>GTP</name>
        <dbReference type="ChEBI" id="CHEBI:37565"/>
    </ligand>
</feature>
<dbReference type="PANTHER" id="PTHR11846:SF0">
    <property type="entry name" value="ADENYLOSUCCINATE SYNTHETASE"/>
    <property type="match status" value="1"/>
</dbReference>
<keyword evidence="7 8" id="KW-0342">GTP-binding</keyword>
<dbReference type="GO" id="GO:0004019">
    <property type="term" value="F:adenylosuccinate synthase activity"/>
    <property type="evidence" value="ECO:0007669"/>
    <property type="project" value="UniProtKB-UniRule"/>
</dbReference>
<feature type="binding site" description="in other chain" evidence="8">
    <location>
        <begin position="15"/>
        <end position="18"/>
    </location>
    <ligand>
        <name>IMP</name>
        <dbReference type="ChEBI" id="CHEBI:58053"/>
        <note>ligand shared between dimeric partners</note>
    </ligand>
</feature>
<keyword evidence="2 8" id="KW-0436">Ligase</keyword>
<feature type="binding site" evidence="8">
    <location>
        <position position="15"/>
    </location>
    <ligand>
        <name>Mg(2+)</name>
        <dbReference type="ChEBI" id="CHEBI:18420"/>
    </ligand>
</feature>
<comment type="cofactor">
    <cofactor evidence="8">
        <name>Mg(2+)</name>
        <dbReference type="ChEBI" id="CHEBI:18420"/>
    </cofactor>
    <text evidence="8">Binds 1 Mg(2+) ion per subunit.</text>
</comment>
<dbReference type="Gene3D" id="3.40.440.10">
    <property type="entry name" value="Adenylosuccinate Synthetase, subunit A, domain 1"/>
    <property type="match status" value="2"/>
</dbReference>
<dbReference type="GO" id="GO:0000287">
    <property type="term" value="F:magnesium ion binding"/>
    <property type="evidence" value="ECO:0007669"/>
    <property type="project" value="UniProtKB-UniRule"/>
</dbReference>
<evidence type="ECO:0000256" key="4">
    <source>
        <dbReference type="ARBA" id="ARBA00022741"/>
    </source>
</evidence>
<keyword evidence="5 8" id="KW-0658">Purine biosynthesis</keyword>
<name>A0A128A535_9ARCH</name>
<comment type="similarity">
    <text evidence="8">Belongs to the adenylosuccinate synthetase family.</text>
</comment>
<dbReference type="EC" id="6.3.4.4" evidence="8"/>
<keyword evidence="3 8" id="KW-0479">Metal-binding</keyword>
<evidence type="ECO:0000313" key="10">
    <source>
        <dbReference type="Proteomes" id="UP000196239"/>
    </source>
</evidence>
<dbReference type="FunFam" id="3.40.440.10:FF:000007">
    <property type="entry name" value="Adenylosuccinate synthetase"/>
    <property type="match status" value="1"/>
</dbReference>
<feature type="active site" description="Proton acceptor" evidence="8">
    <location>
        <position position="15"/>
    </location>
</feature>
<feature type="binding site" evidence="8">
    <location>
        <begin position="250"/>
        <end position="256"/>
    </location>
    <ligand>
        <name>substrate</name>
    </ligand>
</feature>
<evidence type="ECO:0000256" key="6">
    <source>
        <dbReference type="ARBA" id="ARBA00022842"/>
    </source>
</evidence>
<evidence type="ECO:0000256" key="3">
    <source>
        <dbReference type="ARBA" id="ARBA00022723"/>
    </source>
</evidence>